<dbReference type="InterPro" id="IPR005119">
    <property type="entry name" value="LysR_subst-bd"/>
</dbReference>
<dbReference type="SUPFAM" id="SSF53850">
    <property type="entry name" value="Periplasmic binding protein-like II"/>
    <property type="match status" value="1"/>
</dbReference>
<evidence type="ECO:0000256" key="3">
    <source>
        <dbReference type="ARBA" id="ARBA00023125"/>
    </source>
</evidence>
<evidence type="ECO:0000313" key="6">
    <source>
        <dbReference type="EMBL" id="SEN50588.1"/>
    </source>
</evidence>
<protein>
    <submittedName>
        <fullName evidence="6">Transcriptional regulator, LysR family</fullName>
    </submittedName>
</protein>
<evidence type="ECO:0000256" key="1">
    <source>
        <dbReference type="ARBA" id="ARBA00009437"/>
    </source>
</evidence>
<comment type="similarity">
    <text evidence="1">Belongs to the LysR transcriptional regulatory family.</text>
</comment>
<dbReference type="AlphaFoldDB" id="A0A1H8H529"/>
<gene>
    <name evidence="6" type="ORF">SAMN05216404_10529</name>
</gene>
<dbReference type="PROSITE" id="PS50931">
    <property type="entry name" value="HTH_LYSR"/>
    <property type="match status" value="1"/>
</dbReference>
<reference evidence="6 7" key="1">
    <citation type="submission" date="2016-10" db="EMBL/GenBank/DDBJ databases">
        <authorList>
            <person name="de Groot N.N."/>
        </authorList>
    </citation>
    <scope>NUCLEOTIDE SEQUENCE [LARGE SCALE GENOMIC DNA]</scope>
    <source>
        <strain evidence="6 7">Nl18</strain>
    </source>
</reference>
<dbReference type="CDD" id="cd08422">
    <property type="entry name" value="PBP2_CrgA_like"/>
    <property type="match status" value="1"/>
</dbReference>
<dbReference type="PANTHER" id="PTHR30537">
    <property type="entry name" value="HTH-TYPE TRANSCRIPTIONAL REGULATOR"/>
    <property type="match status" value="1"/>
</dbReference>
<keyword evidence="3" id="KW-0238">DNA-binding</keyword>
<evidence type="ECO:0000259" key="5">
    <source>
        <dbReference type="PROSITE" id="PS50931"/>
    </source>
</evidence>
<dbReference type="InterPro" id="IPR036390">
    <property type="entry name" value="WH_DNA-bd_sf"/>
</dbReference>
<name>A0A1H8H529_9PROT</name>
<dbReference type="GO" id="GO:0006351">
    <property type="term" value="P:DNA-templated transcription"/>
    <property type="evidence" value="ECO:0007669"/>
    <property type="project" value="TreeGrafter"/>
</dbReference>
<dbReference type="GO" id="GO:0003700">
    <property type="term" value="F:DNA-binding transcription factor activity"/>
    <property type="evidence" value="ECO:0007669"/>
    <property type="project" value="InterPro"/>
</dbReference>
<accession>A0A1H8H529</accession>
<evidence type="ECO:0000256" key="2">
    <source>
        <dbReference type="ARBA" id="ARBA00023015"/>
    </source>
</evidence>
<dbReference type="EMBL" id="FOCT01000005">
    <property type="protein sequence ID" value="SEN50588.1"/>
    <property type="molecule type" value="Genomic_DNA"/>
</dbReference>
<proteinExistence type="inferred from homology"/>
<dbReference type="Proteomes" id="UP000183898">
    <property type="component" value="Unassembled WGS sequence"/>
</dbReference>
<dbReference type="Gene3D" id="3.40.190.290">
    <property type="match status" value="1"/>
</dbReference>
<evidence type="ECO:0000313" key="7">
    <source>
        <dbReference type="Proteomes" id="UP000183898"/>
    </source>
</evidence>
<dbReference type="SUPFAM" id="SSF46785">
    <property type="entry name" value="Winged helix' DNA-binding domain"/>
    <property type="match status" value="1"/>
</dbReference>
<keyword evidence="4" id="KW-0804">Transcription</keyword>
<dbReference type="RefSeq" id="WP_074745655.1">
    <property type="nucleotide sequence ID" value="NZ_FOCT01000005.1"/>
</dbReference>
<dbReference type="InterPro" id="IPR036388">
    <property type="entry name" value="WH-like_DNA-bd_sf"/>
</dbReference>
<keyword evidence="2" id="KW-0805">Transcription regulation</keyword>
<dbReference type="PANTHER" id="PTHR30537:SF81">
    <property type="entry name" value="TRANSCRIPTIONAL REGULATOR-RELATED"/>
    <property type="match status" value="1"/>
</dbReference>
<dbReference type="Pfam" id="PF03466">
    <property type="entry name" value="LysR_substrate"/>
    <property type="match status" value="1"/>
</dbReference>
<sequence>MHYRLDDILAFLQVMESGSISTAAQRMGLSKSVVSKRISDLEAGLKVELLYRSTRGVVPTDKGAAFYQRACSIVRQLDQAGEELMEQDELCGSLRIAAPMTFGTTYLGPVLFSFISDYPRLALVLDLDDRSTDLPGEGYDLGIRIGRLHDSSLVARKLAVSRRVVCCSPAYAQRAGLPATIQELVNHECIGYVNASPGQIWQFEPKGSGNIPHSLVVRSRIVTNNGESMRDAAIAGLGICVLPVFIVAKALASGQLINALPTASPVADTVYAIYPRNRHLPKKVRAVIDRLVAAFEGEPPWERELSTRINYSVST</sequence>
<dbReference type="FunFam" id="3.40.190.290:FF:000001">
    <property type="entry name" value="Transcriptional regulator, LysR family"/>
    <property type="match status" value="1"/>
</dbReference>
<dbReference type="Gene3D" id="1.10.10.10">
    <property type="entry name" value="Winged helix-like DNA-binding domain superfamily/Winged helix DNA-binding domain"/>
    <property type="match status" value="1"/>
</dbReference>
<evidence type="ECO:0000256" key="4">
    <source>
        <dbReference type="ARBA" id="ARBA00023163"/>
    </source>
</evidence>
<dbReference type="InterPro" id="IPR000847">
    <property type="entry name" value="LysR_HTH_N"/>
</dbReference>
<organism evidence="6 7">
    <name type="scientific">Nitrosospira multiformis</name>
    <dbReference type="NCBI Taxonomy" id="1231"/>
    <lineage>
        <taxon>Bacteria</taxon>
        <taxon>Pseudomonadati</taxon>
        <taxon>Pseudomonadota</taxon>
        <taxon>Betaproteobacteria</taxon>
        <taxon>Nitrosomonadales</taxon>
        <taxon>Nitrosomonadaceae</taxon>
        <taxon>Nitrosospira</taxon>
    </lineage>
</organism>
<feature type="domain" description="HTH lysR-type" evidence="5">
    <location>
        <begin position="1"/>
        <end position="60"/>
    </location>
</feature>
<dbReference type="InterPro" id="IPR058163">
    <property type="entry name" value="LysR-type_TF_proteobact-type"/>
</dbReference>
<dbReference type="Pfam" id="PF00126">
    <property type="entry name" value="HTH_1"/>
    <property type="match status" value="1"/>
</dbReference>
<dbReference type="FunFam" id="1.10.10.10:FF:000001">
    <property type="entry name" value="LysR family transcriptional regulator"/>
    <property type="match status" value="1"/>
</dbReference>
<dbReference type="GO" id="GO:0043565">
    <property type="term" value="F:sequence-specific DNA binding"/>
    <property type="evidence" value="ECO:0007669"/>
    <property type="project" value="TreeGrafter"/>
</dbReference>